<dbReference type="Pfam" id="PF13438">
    <property type="entry name" value="DUF4113"/>
    <property type="match status" value="1"/>
</dbReference>
<evidence type="ECO:0000256" key="4">
    <source>
        <dbReference type="ARBA" id="ARBA00023204"/>
    </source>
</evidence>
<evidence type="ECO:0000313" key="7">
    <source>
        <dbReference type="EMBL" id="MBB3107385.1"/>
    </source>
</evidence>
<evidence type="ECO:0000256" key="1">
    <source>
        <dbReference type="ARBA" id="ARBA00010945"/>
    </source>
</evidence>
<dbReference type="InterPro" id="IPR043128">
    <property type="entry name" value="Rev_trsase/Diguanyl_cyclase"/>
</dbReference>
<sequence length="458" mass="51426">MDTHAWIYLFFYAESAMYALIDCNSFYANCEKLFRPDLKDKPVVVLSNNDGCVVARSSEAKLLGIKMGVPYFQVKDFCDQNNVTVFSSNYTLYADISQRVMMTLETLCPTVEVYSIDEAFLYLADYPVAMQDLSAYGHKLKAIVEMHTGIPVSVGIGTTKTMAKLANHAAKKYPATKGVCVLENIRWIRRIMQITDVGELWGVGRRYKLRLNEMGIHTVYQLAICEPGKIRQHFGVVLERTCLELNGQSCLGIESIAPKKQIISSRSFSERITDQQALSESICAHVAKAASKLRKQDSVCAYITVFAKNSPFSKNEPYVLISGDYHFITPTADSRVMVTAARQVLKVIYKEEVRYAKAGVMLLGICQHDEVQLDLFAEGQSNQNDSGQEERAKKSTNKRVEVTAIMDELNQKYGQNSNQQAAVFIASEGIKANQSWQMSRNMLSPCYTTNINQLPKVH</sequence>
<dbReference type="Proteomes" id="UP000588111">
    <property type="component" value="Unassembled WGS sequence"/>
</dbReference>
<dbReference type="PROSITE" id="PS50173">
    <property type="entry name" value="UMUC"/>
    <property type="match status" value="1"/>
</dbReference>
<feature type="domain" description="UmuC" evidence="6">
    <location>
        <begin position="18"/>
        <end position="204"/>
    </location>
</feature>
<dbReference type="Gene3D" id="3.40.1170.60">
    <property type="match status" value="1"/>
</dbReference>
<dbReference type="GO" id="GO:0003887">
    <property type="term" value="F:DNA-directed DNA polymerase activity"/>
    <property type="evidence" value="ECO:0007669"/>
    <property type="project" value="TreeGrafter"/>
</dbReference>
<dbReference type="InterPro" id="IPR025188">
    <property type="entry name" value="DUF4113"/>
</dbReference>
<dbReference type="RefSeq" id="WP_233449113.1">
    <property type="nucleotide sequence ID" value="NZ_CAJHAH010000005.1"/>
</dbReference>
<proteinExistence type="inferred from homology"/>
<evidence type="ECO:0000313" key="8">
    <source>
        <dbReference type="Proteomes" id="UP000588111"/>
    </source>
</evidence>
<keyword evidence="3" id="KW-0741">SOS mutagenesis</keyword>
<dbReference type="AlphaFoldDB" id="A0A839THA2"/>
<evidence type="ECO:0000259" key="6">
    <source>
        <dbReference type="PROSITE" id="PS50173"/>
    </source>
</evidence>
<accession>A0A839THA2</accession>
<evidence type="ECO:0000256" key="2">
    <source>
        <dbReference type="ARBA" id="ARBA00022763"/>
    </source>
</evidence>
<dbReference type="GO" id="GO:0042276">
    <property type="term" value="P:error-prone translesion synthesis"/>
    <property type="evidence" value="ECO:0007669"/>
    <property type="project" value="TreeGrafter"/>
</dbReference>
<dbReference type="Pfam" id="PF11799">
    <property type="entry name" value="IMS_C"/>
    <property type="match status" value="1"/>
</dbReference>
<dbReference type="NCBIfam" id="NF002955">
    <property type="entry name" value="PRK03609.1"/>
    <property type="match status" value="1"/>
</dbReference>
<protein>
    <submittedName>
        <fullName evidence="7">DNA polymerase V</fullName>
    </submittedName>
</protein>
<dbReference type="Pfam" id="PF00817">
    <property type="entry name" value="IMS"/>
    <property type="match status" value="1"/>
</dbReference>
<dbReference type="Gene3D" id="3.30.70.270">
    <property type="match status" value="1"/>
</dbReference>
<evidence type="ECO:0000256" key="3">
    <source>
        <dbReference type="ARBA" id="ARBA00023199"/>
    </source>
</evidence>
<dbReference type="CDD" id="cd01700">
    <property type="entry name" value="PolY_Pol_V_umuC"/>
    <property type="match status" value="1"/>
</dbReference>
<keyword evidence="2" id="KW-0227">DNA damage</keyword>
<dbReference type="SUPFAM" id="SSF56672">
    <property type="entry name" value="DNA/RNA polymerases"/>
    <property type="match status" value="1"/>
</dbReference>
<dbReference type="InterPro" id="IPR043502">
    <property type="entry name" value="DNA/RNA_pol_sf"/>
</dbReference>
<comment type="caution">
    <text evidence="7">The sequence shown here is derived from an EMBL/GenBank/DDBJ whole genome shotgun (WGS) entry which is preliminary data.</text>
</comment>
<dbReference type="Gene3D" id="1.10.150.20">
    <property type="entry name" value="5' to 3' exonuclease, C-terminal subdomain"/>
    <property type="match status" value="1"/>
</dbReference>
<dbReference type="PANTHER" id="PTHR11076:SF34">
    <property type="entry name" value="PROTEIN UMUC"/>
    <property type="match status" value="1"/>
</dbReference>
<gene>
    <name evidence="7" type="ORF">FHS24_001910</name>
</gene>
<dbReference type="GO" id="GO:0003684">
    <property type="term" value="F:damaged DNA binding"/>
    <property type="evidence" value="ECO:0007669"/>
    <property type="project" value="InterPro"/>
</dbReference>
<keyword evidence="4" id="KW-0234">DNA repair</keyword>
<evidence type="ECO:0000256" key="5">
    <source>
        <dbReference type="ARBA" id="ARBA00023236"/>
    </source>
</evidence>
<dbReference type="InterPro" id="IPR050116">
    <property type="entry name" value="DNA_polymerase-Y"/>
</dbReference>
<reference evidence="7 8" key="1">
    <citation type="submission" date="2020-08" db="EMBL/GenBank/DDBJ databases">
        <title>Genomic Encyclopedia of Type Strains, Phase III (KMG-III): the genomes of soil and plant-associated and newly described type strains.</title>
        <authorList>
            <person name="Whitman W."/>
        </authorList>
    </citation>
    <scope>NUCLEOTIDE SEQUENCE [LARGE SCALE GENOMIC DNA]</scope>
    <source>
        <strain evidence="7 8">CECT 5885</strain>
    </source>
</reference>
<keyword evidence="5" id="KW-0742">SOS response</keyword>
<dbReference type="InterPro" id="IPR017961">
    <property type="entry name" value="DNA_pol_Y-fam_little_finger"/>
</dbReference>
<dbReference type="GO" id="GO:0006281">
    <property type="term" value="P:DNA repair"/>
    <property type="evidence" value="ECO:0007669"/>
    <property type="project" value="UniProtKB-KW"/>
</dbReference>
<dbReference type="EMBL" id="JACHXL010000004">
    <property type="protein sequence ID" value="MBB3107385.1"/>
    <property type="molecule type" value="Genomic_DNA"/>
</dbReference>
<keyword evidence="8" id="KW-1185">Reference proteome</keyword>
<comment type="similarity">
    <text evidence="1">Belongs to the DNA polymerase type-Y family.</text>
</comment>
<dbReference type="GO" id="GO:0005829">
    <property type="term" value="C:cytosol"/>
    <property type="evidence" value="ECO:0007669"/>
    <property type="project" value="TreeGrafter"/>
</dbReference>
<name>A0A839THA2_9GAMM</name>
<dbReference type="PANTHER" id="PTHR11076">
    <property type="entry name" value="DNA REPAIR POLYMERASE UMUC / TRANSFERASE FAMILY MEMBER"/>
    <property type="match status" value="1"/>
</dbReference>
<organism evidence="7 8">
    <name type="scientific">Psychrobacter luti</name>
    <dbReference type="NCBI Taxonomy" id="198481"/>
    <lineage>
        <taxon>Bacteria</taxon>
        <taxon>Pseudomonadati</taxon>
        <taxon>Pseudomonadota</taxon>
        <taxon>Gammaproteobacteria</taxon>
        <taxon>Moraxellales</taxon>
        <taxon>Moraxellaceae</taxon>
        <taxon>Psychrobacter</taxon>
    </lineage>
</organism>
<dbReference type="InterPro" id="IPR001126">
    <property type="entry name" value="UmuC"/>
</dbReference>
<dbReference type="GO" id="GO:0009432">
    <property type="term" value="P:SOS response"/>
    <property type="evidence" value="ECO:0007669"/>
    <property type="project" value="UniProtKB-KW"/>
</dbReference>